<protein>
    <recommendedName>
        <fullName evidence="4">RRM domain-containing protein</fullName>
    </recommendedName>
</protein>
<accession>A0A8J5H741</accession>
<dbReference type="Proteomes" id="UP000734854">
    <property type="component" value="Unassembled WGS sequence"/>
</dbReference>
<dbReference type="EMBL" id="JACMSC010000005">
    <property type="protein sequence ID" value="KAG6522320.1"/>
    <property type="molecule type" value="Genomic_DNA"/>
</dbReference>
<gene>
    <name evidence="5" type="ORF">ZIOFF_019459</name>
</gene>
<comment type="caution">
    <text evidence="5">The sequence shown here is derived from an EMBL/GenBank/DDBJ whole genome shotgun (WGS) entry which is preliminary data.</text>
</comment>
<dbReference type="SUPFAM" id="SSF54928">
    <property type="entry name" value="RNA-binding domain, RBD"/>
    <property type="match status" value="2"/>
</dbReference>
<evidence type="ECO:0000256" key="3">
    <source>
        <dbReference type="SAM" id="MobiDB-lite"/>
    </source>
</evidence>
<feature type="compositionally biased region" description="Acidic residues" evidence="3">
    <location>
        <begin position="69"/>
        <end position="79"/>
    </location>
</feature>
<dbReference type="PROSITE" id="PS50102">
    <property type="entry name" value="RRM"/>
    <property type="match status" value="2"/>
</dbReference>
<evidence type="ECO:0000256" key="2">
    <source>
        <dbReference type="PROSITE-ProRule" id="PRU00176"/>
    </source>
</evidence>
<dbReference type="AlphaFoldDB" id="A0A8J5H741"/>
<dbReference type="InterPro" id="IPR012677">
    <property type="entry name" value="Nucleotide-bd_a/b_plait_sf"/>
</dbReference>
<reference evidence="5 6" key="1">
    <citation type="submission" date="2020-08" db="EMBL/GenBank/DDBJ databases">
        <title>Plant Genome Project.</title>
        <authorList>
            <person name="Zhang R.-G."/>
        </authorList>
    </citation>
    <scope>NUCLEOTIDE SEQUENCE [LARGE SCALE GENOMIC DNA]</scope>
    <source>
        <tissue evidence="5">Rhizome</tissue>
    </source>
</reference>
<dbReference type="Pfam" id="PF00076">
    <property type="entry name" value="RRM_1"/>
    <property type="match status" value="2"/>
</dbReference>
<feature type="compositionally biased region" description="Low complexity" evidence="3">
    <location>
        <begin position="11"/>
        <end position="20"/>
    </location>
</feature>
<dbReference type="PANTHER" id="PTHR10352">
    <property type="entry name" value="EUKARYOTIC TRANSLATION INITIATION FACTOR 3 SUBUNIT G"/>
    <property type="match status" value="1"/>
</dbReference>
<sequence length="576" mass="60162">MANKKRKLTSPAVAEAPAEAPAEEPKEGKSQEEENQPPTEANSELPIDENFHPDAPSTDLGEAAAEAENGVDEDEDENDRDPNTIQQLLEPFTKDHLIELLRDAAVKHPDVLAEIHRIVDCDPVHRKVFVHGLGWDTNAEVLTAAFRQYGEIEDCNAVIDRATGKSKGYGFILFKHRAGARRSLQEPQKKIGNRITSCQLASIGPVPPPAPPVSEYTQRKIFVSNVGAELDPQKLVQFFSKYGEIEEGPLGLDKVSGKPKGFALFVYKTVESAKKALEEPHKNFEGHILHCQKAIDGPKPNKPGFHFQSPVAHHIGLHHVAGGIHGAHIPRNHNPSLFGGVGSHLSSATSAGHLMAPSGAGHLMAPSGAGVGFNPDAQPAAAVAAGLNPVLGQALTALLANQGSGLGLTNILGNLGSGGVAGTPGALSNSSAHGLLGGGYGGGGAVGNLNAGMMGGHNSQAYGQGGYGTPSTGQGGAGRSQTGLGQMGNLGHYIVEDVSSTVESKKHTVSRATGSLSSLNYRVSQIEIAANYQNEEWGAKQRGKKSYGGWDQGIELAGAKEVGSGRTGKEVLVSGI</sequence>
<dbReference type="SMART" id="SM00360">
    <property type="entry name" value="RRM"/>
    <property type="match status" value="2"/>
</dbReference>
<dbReference type="Gene3D" id="3.30.70.330">
    <property type="match status" value="2"/>
</dbReference>
<dbReference type="GO" id="GO:0003723">
    <property type="term" value="F:RNA binding"/>
    <property type="evidence" value="ECO:0007669"/>
    <property type="project" value="UniProtKB-UniRule"/>
</dbReference>
<evidence type="ECO:0000313" key="6">
    <source>
        <dbReference type="Proteomes" id="UP000734854"/>
    </source>
</evidence>
<keyword evidence="6" id="KW-1185">Reference proteome</keyword>
<keyword evidence="1 2" id="KW-0694">RNA-binding</keyword>
<feature type="compositionally biased region" description="Basic and acidic residues" evidence="3">
    <location>
        <begin position="23"/>
        <end position="32"/>
    </location>
</feature>
<organism evidence="5 6">
    <name type="scientific">Zingiber officinale</name>
    <name type="common">Ginger</name>
    <name type="synonym">Amomum zingiber</name>
    <dbReference type="NCBI Taxonomy" id="94328"/>
    <lineage>
        <taxon>Eukaryota</taxon>
        <taxon>Viridiplantae</taxon>
        <taxon>Streptophyta</taxon>
        <taxon>Embryophyta</taxon>
        <taxon>Tracheophyta</taxon>
        <taxon>Spermatophyta</taxon>
        <taxon>Magnoliopsida</taxon>
        <taxon>Liliopsida</taxon>
        <taxon>Zingiberales</taxon>
        <taxon>Zingiberaceae</taxon>
        <taxon>Zingiber</taxon>
    </lineage>
</organism>
<evidence type="ECO:0000313" key="5">
    <source>
        <dbReference type="EMBL" id="KAG6522320.1"/>
    </source>
</evidence>
<evidence type="ECO:0000259" key="4">
    <source>
        <dbReference type="PROSITE" id="PS50102"/>
    </source>
</evidence>
<dbReference type="InterPro" id="IPR000504">
    <property type="entry name" value="RRM_dom"/>
</dbReference>
<feature type="region of interest" description="Disordered" evidence="3">
    <location>
        <begin position="1"/>
        <end position="82"/>
    </location>
</feature>
<dbReference type="InterPro" id="IPR035979">
    <property type="entry name" value="RBD_domain_sf"/>
</dbReference>
<name>A0A8J5H741_ZINOF</name>
<evidence type="ECO:0000256" key="1">
    <source>
        <dbReference type="ARBA" id="ARBA00022884"/>
    </source>
</evidence>
<feature type="domain" description="RRM" evidence="4">
    <location>
        <begin position="126"/>
        <end position="203"/>
    </location>
</feature>
<proteinExistence type="predicted"/>
<feature type="domain" description="RRM" evidence="4">
    <location>
        <begin position="219"/>
        <end position="295"/>
    </location>
</feature>